<feature type="transmembrane region" description="Helical" evidence="2">
    <location>
        <begin position="198"/>
        <end position="219"/>
    </location>
</feature>
<keyword evidence="2" id="KW-0472">Membrane</keyword>
<comment type="caution">
    <text evidence="4">The sequence shown here is derived from an EMBL/GenBank/DDBJ whole genome shotgun (WGS) entry which is preliminary data.</text>
</comment>
<accession>A0ABD3PGK2</accession>
<organism evidence="4 5">
    <name type="scientific">Cyclotella cryptica</name>
    <dbReference type="NCBI Taxonomy" id="29204"/>
    <lineage>
        <taxon>Eukaryota</taxon>
        <taxon>Sar</taxon>
        <taxon>Stramenopiles</taxon>
        <taxon>Ochrophyta</taxon>
        <taxon>Bacillariophyta</taxon>
        <taxon>Coscinodiscophyceae</taxon>
        <taxon>Thalassiosirophycidae</taxon>
        <taxon>Stephanodiscales</taxon>
        <taxon>Stephanodiscaceae</taxon>
        <taxon>Cyclotella</taxon>
    </lineage>
</organism>
<feature type="non-terminal residue" evidence="4">
    <location>
        <position position="1"/>
    </location>
</feature>
<dbReference type="SUPFAM" id="SSF63380">
    <property type="entry name" value="Riboflavin synthase domain-like"/>
    <property type="match status" value="1"/>
</dbReference>
<dbReference type="CDD" id="cd06186">
    <property type="entry name" value="NOX_Duox_like_FAD_NADP"/>
    <property type="match status" value="1"/>
</dbReference>
<dbReference type="PROSITE" id="PS51384">
    <property type="entry name" value="FAD_FR"/>
    <property type="match status" value="1"/>
</dbReference>
<dbReference type="SUPFAM" id="SSF52343">
    <property type="entry name" value="Ferredoxin reductase-like, C-terminal NADP-linked domain"/>
    <property type="match status" value="1"/>
</dbReference>
<sequence>QDKVRINTHNPTPPPPPIMRYKALKITQVICACYILTMTFRYYPKGLIDPSGTLSLFYYCAPHYNSPLGEWRIIDVWNPENTAAGVIQLNGDPNGQKRAVVAKNRACLIFLAISRISAFTLYPPMFLIFMTKCKATINFLMRTPLSLFMTDDQHEFHSFCGKCSKYIAIDVWVHTLFHLLRWGTQGNIDLLWTNPTGLSGLIVVLVCPLITFPMFIPQLRLTMSYEVRKSMHYLFYVFAIGMCFHNQTSAFPNGGFNQVVLGFCITYYTLDSLYVMFFMTEIIETTIFNVLPSGVQMTMAVSDSFQATYAQGGFGYVCLPWVSKFQWHAFSLFEHPTDPNLRQVFMMKVPGGDWTTSVHEQLQRNTVRPVWISGPFVSPYNNALNFDNTICVASGIGITPALSIIRAHKESRRINLVWMCRDSASELNVLFDELNRFIIVNTLKRLLLLPLVLEFFMDHLYLNNEGGWILIFFTGKERLSPAIENHLTSSTILIKRRPDLHHLIPNIIYGIESGLGVPESMKPSEKSRVKGLIANKVRELEASGFSEEEIIEELTILAHESGFLLSNMISEDDQSSRKSLLEVVKEHFAIHEPKFPEPATQTNGLHLRARRRRSRQGSLFRSVMLSNQINMLDSGYFPWENQEGAHEFVKGLRECLLSKFLHVRSFVMI</sequence>
<dbReference type="InterPro" id="IPR017927">
    <property type="entry name" value="FAD-bd_FR_type"/>
</dbReference>
<evidence type="ECO:0000256" key="2">
    <source>
        <dbReference type="SAM" id="Phobius"/>
    </source>
</evidence>
<proteinExistence type="predicted"/>
<evidence type="ECO:0000256" key="1">
    <source>
        <dbReference type="ARBA" id="ARBA00023002"/>
    </source>
</evidence>
<feature type="transmembrane region" description="Helical" evidence="2">
    <location>
        <begin position="106"/>
        <end position="130"/>
    </location>
</feature>
<name>A0ABD3PGK2_9STRA</name>
<dbReference type="PANTHER" id="PTHR11972:SF153">
    <property type="entry name" value="SUPEROXIDE-GENERATING NADPH OXIDASE HEAVY CHAIN SUBUNIT A"/>
    <property type="match status" value="1"/>
</dbReference>
<dbReference type="Proteomes" id="UP001516023">
    <property type="component" value="Unassembled WGS sequence"/>
</dbReference>
<dbReference type="InterPro" id="IPR050369">
    <property type="entry name" value="RBOH/FRE"/>
</dbReference>
<dbReference type="InterPro" id="IPR039261">
    <property type="entry name" value="FNR_nucleotide-bd"/>
</dbReference>
<gene>
    <name evidence="4" type="ORF">HJC23_004139</name>
</gene>
<dbReference type="EMBL" id="JABMIG020000178">
    <property type="protein sequence ID" value="KAL3787265.1"/>
    <property type="molecule type" value="Genomic_DNA"/>
</dbReference>
<reference evidence="4 5" key="1">
    <citation type="journal article" date="2020" name="G3 (Bethesda)">
        <title>Improved Reference Genome for Cyclotella cryptica CCMP332, a Model for Cell Wall Morphogenesis, Salinity Adaptation, and Lipid Production in Diatoms (Bacillariophyta).</title>
        <authorList>
            <person name="Roberts W.R."/>
            <person name="Downey K.M."/>
            <person name="Ruck E.C."/>
            <person name="Traller J.C."/>
            <person name="Alverson A.J."/>
        </authorList>
    </citation>
    <scope>NUCLEOTIDE SEQUENCE [LARGE SCALE GENOMIC DNA]</scope>
    <source>
        <strain evidence="4 5">CCMP332</strain>
    </source>
</reference>
<feature type="transmembrane region" description="Helical" evidence="2">
    <location>
        <begin position="259"/>
        <end position="279"/>
    </location>
</feature>
<feature type="domain" description="FAD-binding FR-type" evidence="3">
    <location>
        <begin position="275"/>
        <end position="382"/>
    </location>
</feature>
<evidence type="ECO:0000313" key="5">
    <source>
        <dbReference type="Proteomes" id="UP001516023"/>
    </source>
</evidence>
<evidence type="ECO:0000259" key="3">
    <source>
        <dbReference type="PROSITE" id="PS51384"/>
    </source>
</evidence>
<dbReference type="GO" id="GO:0016491">
    <property type="term" value="F:oxidoreductase activity"/>
    <property type="evidence" value="ECO:0007669"/>
    <property type="project" value="UniProtKB-KW"/>
</dbReference>
<keyword evidence="2" id="KW-0812">Transmembrane</keyword>
<dbReference type="PANTHER" id="PTHR11972">
    <property type="entry name" value="NADPH OXIDASE"/>
    <property type="match status" value="1"/>
</dbReference>
<keyword evidence="5" id="KW-1185">Reference proteome</keyword>
<evidence type="ECO:0000313" key="4">
    <source>
        <dbReference type="EMBL" id="KAL3787265.1"/>
    </source>
</evidence>
<keyword evidence="2" id="KW-1133">Transmembrane helix</keyword>
<dbReference type="Gene3D" id="3.40.50.80">
    <property type="entry name" value="Nucleotide-binding domain of ferredoxin-NADP reductase (FNR) module"/>
    <property type="match status" value="1"/>
</dbReference>
<dbReference type="InterPro" id="IPR017938">
    <property type="entry name" value="Riboflavin_synthase-like_b-brl"/>
</dbReference>
<protein>
    <recommendedName>
        <fullName evidence="3">FAD-binding FR-type domain-containing protein</fullName>
    </recommendedName>
</protein>
<dbReference type="AlphaFoldDB" id="A0ABD3PGK2"/>
<feature type="transmembrane region" description="Helical" evidence="2">
    <location>
        <begin position="231"/>
        <end position="247"/>
    </location>
</feature>
<keyword evidence="1" id="KW-0560">Oxidoreductase</keyword>